<evidence type="ECO:0000256" key="3">
    <source>
        <dbReference type="ARBA" id="ARBA00022519"/>
    </source>
</evidence>
<accession>A0A9X1INC6</accession>
<keyword evidence="21" id="KW-1185">Reference proteome</keyword>
<evidence type="ECO:0000313" key="20">
    <source>
        <dbReference type="EMBL" id="MCB5162423.1"/>
    </source>
</evidence>
<keyword evidence="7 16" id="KW-0812">Transmembrane</keyword>
<dbReference type="Proteomes" id="UP001139095">
    <property type="component" value="Unassembled WGS sequence"/>
</dbReference>
<keyword evidence="4 16" id="KW-0597">Phosphoprotein</keyword>
<evidence type="ECO:0000256" key="17">
    <source>
        <dbReference type="PIRNR" id="PIRNR009437"/>
    </source>
</evidence>
<keyword evidence="8 16" id="KW-1278">Translocase</keyword>
<comment type="cofactor">
    <cofactor evidence="16 17">
        <name>FMN</name>
        <dbReference type="ChEBI" id="CHEBI:58210"/>
    </cofactor>
</comment>
<comment type="caution">
    <text evidence="20">The sequence shown here is derived from an EMBL/GenBank/DDBJ whole genome shotgun (WGS) entry which is preliminary data.</text>
</comment>
<evidence type="ECO:0000256" key="15">
    <source>
        <dbReference type="ARBA" id="ARBA00023201"/>
    </source>
</evidence>
<dbReference type="NCBIfam" id="NF003749">
    <property type="entry name" value="PRK05346.1-5"/>
    <property type="match status" value="1"/>
</dbReference>
<dbReference type="AlphaFoldDB" id="A0A9X1INC6"/>
<keyword evidence="13 16" id="KW-0830">Ubiquinone</keyword>
<dbReference type="EMBL" id="JAJATW010000016">
    <property type="protein sequence ID" value="MCB5162423.1"/>
    <property type="molecule type" value="Genomic_DNA"/>
</dbReference>
<keyword evidence="12 16" id="KW-0406">Ion transport</keyword>
<keyword evidence="18" id="KW-0732">Signal</keyword>
<gene>
    <name evidence="16" type="primary">nqrC</name>
    <name evidence="20" type="ORF">LG368_11020</name>
</gene>
<dbReference type="InterPro" id="IPR007329">
    <property type="entry name" value="FMN-bd"/>
</dbReference>
<reference evidence="20" key="1">
    <citation type="submission" date="2021-10" db="EMBL/GenBank/DDBJ databases">
        <title>Marinomonas pontica sp. nov., isolated from the Black Sea.</title>
        <authorList>
            <person name="Zhao L.-H."/>
            <person name="Xue J.-H."/>
        </authorList>
    </citation>
    <scope>NUCLEOTIDE SEQUENCE</scope>
    <source>
        <strain evidence="20">E8</strain>
    </source>
</reference>
<dbReference type="PIRSF" id="PIRSF009437">
    <property type="entry name" value="NQR-1_subunit_C"/>
    <property type="match status" value="1"/>
</dbReference>
<keyword evidence="2 16" id="KW-1003">Cell membrane</keyword>
<evidence type="ECO:0000256" key="4">
    <source>
        <dbReference type="ARBA" id="ARBA00022553"/>
    </source>
</evidence>
<dbReference type="GO" id="GO:0016655">
    <property type="term" value="F:oxidoreductase activity, acting on NAD(P)H, quinone or similar compound as acceptor"/>
    <property type="evidence" value="ECO:0007669"/>
    <property type="project" value="UniProtKB-UniRule"/>
</dbReference>
<dbReference type="RefSeq" id="WP_226754774.1">
    <property type="nucleotide sequence ID" value="NZ_JAJATW010000016.1"/>
</dbReference>
<evidence type="ECO:0000256" key="11">
    <source>
        <dbReference type="ARBA" id="ARBA00023053"/>
    </source>
</evidence>
<feature type="domain" description="FMN-binding" evidence="19">
    <location>
        <begin position="151"/>
        <end position="252"/>
    </location>
</feature>
<keyword evidence="10 16" id="KW-0520">NAD</keyword>
<keyword evidence="11 16" id="KW-0915">Sodium</keyword>
<organism evidence="20 21">
    <name type="scientific">Marinomonas algarum</name>
    <dbReference type="NCBI Taxonomy" id="2883105"/>
    <lineage>
        <taxon>Bacteria</taxon>
        <taxon>Pseudomonadati</taxon>
        <taxon>Pseudomonadota</taxon>
        <taxon>Gammaproteobacteria</taxon>
        <taxon>Oceanospirillales</taxon>
        <taxon>Oceanospirillaceae</taxon>
        <taxon>Marinomonas</taxon>
    </lineage>
</organism>
<comment type="similarity">
    <text evidence="16 17">Belongs to the NqrC family.</text>
</comment>
<keyword evidence="5 16" id="KW-0285">Flavoprotein</keyword>
<feature type="signal peptide" evidence="18">
    <location>
        <begin position="1"/>
        <end position="29"/>
    </location>
</feature>
<keyword evidence="15 16" id="KW-0739">Sodium transport</keyword>
<dbReference type="EC" id="7.2.1.1" evidence="16 17"/>
<comment type="function">
    <text evidence="16">NQR complex catalyzes the reduction of ubiquinone-1 to ubiquinol by two successive reactions, coupled with the transport of Na(+) ions from the cytoplasm to the periplasm. NqrA to NqrE are probably involved in the second step, the conversion of ubisemiquinone to ubiquinol.</text>
</comment>
<evidence type="ECO:0000256" key="13">
    <source>
        <dbReference type="ARBA" id="ARBA00023075"/>
    </source>
</evidence>
<sequence length="267" mass="28672">MSSSNDSIKKTIIVAFALCLVCSIFVAAAAVGLKPIQNTNKDLDRKRNILSAAGMLEPGKSVDEIFDTVETRIVNLQTGAFASDAEIEEAGINPATYDQTAASKDPQLSVALSGENDPASIKRRVNYSSVYLVKSPEGEIDRIILPVHGYGLWSTMYGFMALKNDYNTVIGFGFYAQGETPGLGGEVDNPNWKALWNGKEVYNDNGQAVLRLAKGGVDSSDPEAIHKVDGLSGATLTSRGVTNLVQYWLGKEGFSPFLAQLRSEGAQ</sequence>
<evidence type="ECO:0000256" key="16">
    <source>
        <dbReference type="HAMAP-Rule" id="MF_00427"/>
    </source>
</evidence>
<keyword evidence="3" id="KW-0997">Cell inner membrane</keyword>
<dbReference type="GO" id="GO:0005886">
    <property type="term" value="C:plasma membrane"/>
    <property type="evidence" value="ECO:0007669"/>
    <property type="project" value="UniProtKB-SubCell"/>
</dbReference>
<evidence type="ECO:0000256" key="14">
    <source>
        <dbReference type="ARBA" id="ARBA00023136"/>
    </source>
</evidence>
<evidence type="ECO:0000256" key="8">
    <source>
        <dbReference type="ARBA" id="ARBA00022967"/>
    </source>
</evidence>
<keyword evidence="14 16" id="KW-0472">Membrane</keyword>
<comment type="subunit">
    <text evidence="16 17">Composed of six subunits; NqrA, NqrB, NqrC, NqrD, NqrE and NqrF.</text>
</comment>
<evidence type="ECO:0000256" key="9">
    <source>
        <dbReference type="ARBA" id="ARBA00022989"/>
    </source>
</evidence>
<comment type="caution">
    <text evidence="16">Lacks conserved residue(s) required for the propagation of feature annotation.</text>
</comment>
<evidence type="ECO:0000259" key="19">
    <source>
        <dbReference type="SMART" id="SM00900"/>
    </source>
</evidence>
<keyword evidence="9 16" id="KW-1133">Transmembrane helix</keyword>
<evidence type="ECO:0000256" key="12">
    <source>
        <dbReference type="ARBA" id="ARBA00023065"/>
    </source>
</evidence>
<dbReference type="SMART" id="SM00900">
    <property type="entry name" value="FMN_bind"/>
    <property type="match status" value="1"/>
</dbReference>
<feature type="chain" id="PRO_5040807314" description="Na(+)-translocating NADH-quinone reductase subunit C" evidence="18">
    <location>
        <begin position="30"/>
        <end position="267"/>
    </location>
</feature>
<keyword evidence="6 16" id="KW-0288">FMN</keyword>
<dbReference type="GO" id="GO:0010181">
    <property type="term" value="F:FMN binding"/>
    <property type="evidence" value="ECO:0007669"/>
    <property type="project" value="UniProtKB-UniRule"/>
</dbReference>
<evidence type="ECO:0000256" key="6">
    <source>
        <dbReference type="ARBA" id="ARBA00022643"/>
    </source>
</evidence>
<evidence type="ECO:0000256" key="18">
    <source>
        <dbReference type="SAM" id="SignalP"/>
    </source>
</evidence>
<dbReference type="NCBIfam" id="TIGR01938">
    <property type="entry name" value="nqrC"/>
    <property type="match status" value="1"/>
</dbReference>
<name>A0A9X1INC6_9GAMM</name>
<dbReference type="PANTHER" id="PTHR37838:SF1">
    <property type="entry name" value="NA(+)-TRANSLOCATING NADH-QUINONE REDUCTASE SUBUNIT C"/>
    <property type="match status" value="1"/>
</dbReference>
<dbReference type="GO" id="GO:0006814">
    <property type="term" value="P:sodium ion transport"/>
    <property type="evidence" value="ECO:0007669"/>
    <property type="project" value="UniProtKB-UniRule"/>
</dbReference>
<evidence type="ECO:0000256" key="10">
    <source>
        <dbReference type="ARBA" id="ARBA00023027"/>
    </source>
</evidence>
<keyword evidence="1 16" id="KW-0813">Transport</keyword>
<protein>
    <recommendedName>
        <fullName evidence="16 17">Na(+)-translocating NADH-quinone reductase subunit C</fullName>
        <shortName evidence="16 17">Na(+)-NQR subunit C</shortName>
        <shortName evidence="16 17">Na(+)-translocating NQR subunit C</shortName>
        <ecNumber evidence="16 17">7.2.1.1</ecNumber>
    </recommendedName>
    <alternativeName>
        <fullName evidence="16 17">NQR complex subunit C</fullName>
    </alternativeName>
    <alternativeName>
        <fullName evidence="16 17">NQR-1 subunit C</fullName>
    </alternativeName>
</protein>
<dbReference type="PANTHER" id="PTHR37838">
    <property type="entry name" value="NA(+)-TRANSLOCATING NADH-QUINONE REDUCTASE SUBUNIT C"/>
    <property type="match status" value="1"/>
</dbReference>
<proteinExistence type="inferred from homology"/>
<dbReference type="HAMAP" id="MF_00427">
    <property type="entry name" value="NqrC"/>
    <property type="match status" value="1"/>
</dbReference>
<evidence type="ECO:0000313" key="21">
    <source>
        <dbReference type="Proteomes" id="UP001139095"/>
    </source>
</evidence>
<evidence type="ECO:0000256" key="7">
    <source>
        <dbReference type="ARBA" id="ARBA00022692"/>
    </source>
</evidence>
<dbReference type="Pfam" id="PF04205">
    <property type="entry name" value="FMN_bind"/>
    <property type="match status" value="1"/>
</dbReference>
<dbReference type="InterPro" id="IPR010204">
    <property type="entry name" value="NqrC"/>
</dbReference>
<comment type="catalytic activity">
    <reaction evidence="16 17">
        <text>a ubiquinone + n Na(+)(in) + NADH + H(+) = a ubiquinol + n Na(+)(out) + NAD(+)</text>
        <dbReference type="Rhea" id="RHEA:47748"/>
        <dbReference type="Rhea" id="RHEA-COMP:9565"/>
        <dbReference type="Rhea" id="RHEA-COMP:9566"/>
        <dbReference type="ChEBI" id="CHEBI:15378"/>
        <dbReference type="ChEBI" id="CHEBI:16389"/>
        <dbReference type="ChEBI" id="CHEBI:17976"/>
        <dbReference type="ChEBI" id="CHEBI:29101"/>
        <dbReference type="ChEBI" id="CHEBI:57540"/>
        <dbReference type="ChEBI" id="CHEBI:57945"/>
        <dbReference type="EC" id="7.2.1.1"/>
    </reaction>
</comment>
<evidence type="ECO:0000256" key="2">
    <source>
        <dbReference type="ARBA" id="ARBA00022475"/>
    </source>
</evidence>
<feature type="modified residue" description="FMN phosphoryl threonine" evidence="16">
    <location>
        <position position="235"/>
    </location>
</feature>
<evidence type="ECO:0000256" key="1">
    <source>
        <dbReference type="ARBA" id="ARBA00022448"/>
    </source>
</evidence>
<evidence type="ECO:0000256" key="5">
    <source>
        <dbReference type="ARBA" id="ARBA00022630"/>
    </source>
</evidence>
<comment type="subcellular location">
    <subcellularLocation>
        <location evidence="16">Cell membrane</location>
        <topology evidence="16">Single-pass membrane protein</topology>
    </subcellularLocation>
</comment>